<dbReference type="EMBL" id="CAJVPP010006565">
    <property type="protein sequence ID" value="CAG8679553.1"/>
    <property type="molecule type" value="Genomic_DNA"/>
</dbReference>
<gene>
    <name evidence="2" type="ORF">FMOSSE_LOCUS12812</name>
</gene>
<evidence type="ECO:0000313" key="3">
    <source>
        <dbReference type="Proteomes" id="UP000789375"/>
    </source>
</evidence>
<comment type="caution">
    <text evidence="2">The sequence shown here is derived from an EMBL/GenBank/DDBJ whole genome shotgun (WGS) entry which is preliminary data.</text>
</comment>
<evidence type="ECO:0000256" key="1">
    <source>
        <dbReference type="SAM" id="MobiDB-lite"/>
    </source>
</evidence>
<name>A0A9N9EI40_FUNMO</name>
<reference evidence="2" key="1">
    <citation type="submission" date="2021-06" db="EMBL/GenBank/DDBJ databases">
        <authorList>
            <person name="Kallberg Y."/>
            <person name="Tangrot J."/>
            <person name="Rosling A."/>
        </authorList>
    </citation>
    <scope>NUCLEOTIDE SEQUENCE</scope>
    <source>
        <strain evidence="2">87-6 pot B 2015</strain>
    </source>
</reference>
<dbReference type="Proteomes" id="UP000789375">
    <property type="component" value="Unassembled WGS sequence"/>
</dbReference>
<organism evidence="2 3">
    <name type="scientific">Funneliformis mosseae</name>
    <name type="common">Endomycorrhizal fungus</name>
    <name type="synonym">Glomus mosseae</name>
    <dbReference type="NCBI Taxonomy" id="27381"/>
    <lineage>
        <taxon>Eukaryota</taxon>
        <taxon>Fungi</taxon>
        <taxon>Fungi incertae sedis</taxon>
        <taxon>Mucoromycota</taxon>
        <taxon>Glomeromycotina</taxon>
        <taxon>Glomeromycetes</taxon>
        <taxon>Glomerales</taxon>
        <taxon>Glomeraceae</taxon>
        <taxon>Funneliformis</taxon>
    </lineage>
</organism>
<feature type="non-terminal residue" evidence="2">
    <location>
        <position position="65"/>
    </location>
</feature>
<feature type="region of interest" description="Disordered" evidence="1">
    <location>
        <begin position="1"/>
        <end position="42"/>
    </location>
</feature>
<accession>A0A9N9EI40</accession>
<keyword evidence="3" id="KW-1185">Reference proteome</keyword>
<protein>
    <submittedName>
        <fullName evidence="2">4328_t:CDS:1</fullName>
    </submittedName>
</protein>
<dbReference type="AlphaFoldDB" id="A0A9N9EI40"/>
<feature type="compositionally biased region" description="Acidic residues" evidence="1">
    <location>
        <begin position="17"/>
        <end position="42"/>
    </location>
</feature>
<proteinExistence type="predicted"/>
<sequence>HKIVRHDVGKNYAIGDTESENSDPEDEHNSELESESTENDEISDIINMEMAMAVVKSEAQTYAFT</sequence>
<evidence type="ECO:0000313" key="2">
    <source>
        <dbReference type="EMBL" id="CAG8679553.1"/>
    </source>
</evidence>